<evidence type="ECO:0008006" key="24">
    <source>
        <dbReference type="Google" id="ProtNLM"/>
    </source>
</evidence>
<feature type="domain" description="Fibronectin type-III" evidence="20">
    <location>
        <begin position="3437"/>
        <end position="3530"/>
    </location>
</feature>
<evidence type="ECO:0000256" key="17">
    <source>
        <dbReference type="SAM" id="SignalP"/>
    </source>
</evidence>
<reference evidence="22" key="2">
    <citation type="submission" date="2020-02" db="EMBL/GenBank/DDBJ databases">
        <title>Esox lucius (northern pike) genome, fEsoLuc1, primary haplotype.</title>
        <authorList>
            <person name="Myers G."/>
            <person name="Karagic N."/>
            <person name="Meyer A."/>
            <person name="Pippel M."/>
            <person name="Reichard M."/>
            <person name="Winkler S."/>
            <person name="Tracey A."/>
            <person name="Sims Y."/>
            <person name="Howe K."/>
            <person name="Rhie A."/>
            <person name="Formenti G."/>
            <person name="Durbin R."/>
            <person name="Fedrigo O."/>
            <person name="Jarvis E.D."/>
        </authorList>
    </citation>
    <scope>NUCLEOTIDE SEQUENCE [LARGE SCALE GENOMIC DNA]</scope>
</reference>
<dbReference type="FunFam" id="2.60.120.200:FF:000126">
    <property type="entry name" value="usherin"/>
    <property type="match status" value="1"/>
</dbReference>
<feature type="domain" description="Fibronectin type-III" evidence="20">
    <location>
        <begin position="3996"/>
        <end position="4103"/>
    </location>
</feature>
<feature type="domain" description="Laminin EGF-like" evidence="19">
    <location>
        <begin position="703"/>
        <end position="751"/>
    </location>
</feature>
<dbReference type="Gene3D" id="2.60.40.10">
    <property type="entry name" value="Immunoglobulins"/>
    <property type="match status" value="32"/>
</dbReference>
<dbReference type="GeneTree" id="ENSGT00940000158456"/>
<reference evidence="23" key="1">
    <citation type="journal article" date="2014" name="PLoS ONE">
        <title>The genome and linkage map of the northern pike (Esox lucius): conserved synteny revealed between the salmonid sister group and the Neoteleostei.</title>
        <authorList>
            <person name="Rondeau E.B."/>
            <person name="Minkley D.R."/>
            <person name="Leong J.S."/>
            <person name="Messmer A.M."/>
            <person name="Jantzen J.R."/>
            <person name="von Schalburg K.R."/>
            <person name="Lemon C."/>
            <person name="Bird N.H."/>
            <person name="Koop B.F."/>
        </authorList>
    </citation>
    <scope>NUCLEOTIDE SEQUENCE</scope>
</reference>
<keyword evidence="13 14" id="KW-0424">Laminin EGF-like domain</keyword>
<dbReference type="FunFam" id="2.60.40.10:FF:001285">
    <property type="entry name" value="Usherin"/>
    <property type="match status" value="1"/>
</dbReference>
<keyword evidence="8" id="KW-0130">Cell adhesion</keyword>
<dbReference type="CDD" id="cd00110">
    <property type="entry name" value="LamG"/>
    <property type="match status" value="2"/>
</dbReference>
<feature type="disulfide bond" evidence="14">
    <location>
        <begin position="774"/>
        <end position="783"/>
    </location>
</feature>
<dbReference type="InterPro" id="IPR013320">
    <property type="entry name" value="ConA-like_dom_sf"/>
</dbReference>
<evidence type="ECO:0000256" key="16">
    <source>
        <dbReference type="SAM" id="Phobius"/>
    </source>
</evidence>
<dbReference type="FunFam" id="2.60.40.10:FF:001004">
    <property type="entry name" value="Usherin"/>
    <property type="match status" value="1"/>
</dbReference>
<keyword evidence="9" id="KW-0175">Coiled coil</keyword>
<feature type="domain" description="Fibronectin type-III" evidence="20">
    <location>
        <begin position="2479"/>
        <end position="2575"/>
    </location>
</feature>
<dbReference type="FunFam" id="2.10.25.10:FF:000084">
    <property type="entry name" value="Laminin subunit alpha 3"/>
    <property type="match status" value="1"/>
</dbReference>
<organism evidence="22 23">
    <name type="scientific">Esox lucius</name>
    <name type="common">Northern pike</name>
    <dbReference type="NCBI Taxonomy" id="8010"/>
    <lineage>
        <taxon>Eukaryota</taxon>
        <taxon>Metazoa</taxon>
        <taxon>Chordata</taxon>
        <taxon>Craniata</taxon>
        <taxon>Vertebrata</taxon>
        <taxon>Euteleostomi</taxon>
        <taxon>Actinopterygii</taxon>
        <taxon>Neopterygii</taxon>
        <taxon>Teleostei</taxon>
        <taxon>Protacanthopterygii</taxon>
        <taxon>Esociformes</taxon>
        <taxon>Esocidae</taxon>
        <taxon>Esox</taxon>
    </lineage>
</organism>
<feature type="domain" description="Fibronectin type-III" evidence="20">
    <location>
        <begin position="3531"/>
        <end position="3617"/>
    </location>
</feature>
<feature type="disulfide bond" evidence="14">
    <location>
        <begin position="900"/>
        <end position="917"/>
    </location>
</feature>
<gene>
    <name evidence="22" type="primary">TENM1</name>
</gene>
<dbReference type="Gene3D" id="2.10.25.10">
    <property type="entry name" value="Laminin"/>
    <property type="match status" value="9"/>
</dbReference>
<evidence type="ECO:0000256" key="15">
    <source>
        <dbReference type="SAM" id="MobiDB-lite"/>
    </source>
</evidence>
<feature type="domain" description="Fibronectin type-III" evidence="20">
    <location>
        <begin position="1316"/>
        <end position="1425"/>
    </location>
</feature>
<keyword evidence="6" id="KW-0677">Repeat</keyword>
<evidence type="ECO:0000256" key="12">
    <source>
        <dbReference type="ARBA" id="ARBA00023273"/>
    </source>
</evidence>
<feature type="domain" description="Fibronectin type-III" evidence="20">
    <location>
        <begin position="3622"/>
        <end position="3707"/>
    </location>
</feature>
<feature type="domain" description="Fibronectin type-III" evidence="20">
    <location>
        <begin position="3809"/>
        <end position="3909"/>
    </location>
</feature>
<dbReference type="SMART" id="SM00180">
    <property type="entry name" value="EGF_Lam"/>
    <property type="match status" value="10"/>
</dbReference>
<evidence type="ECO:0000256" key="13">
    <source>
        <dbReference type="ARBA" id="ARBA00023292"/>
    </source>
</evidence>
<reference evidence="22" key="3">
    <citation type="submission" date="2025-08" db="UniProtKB">
        <authorList>
            <consortium name="Ensembl"/>
        </authorList>
    </citation>
    <scope>IDENTIFICATION</scope>
</reference>
<dbReference type="SMART" id="SM00181">
    <property type="entry name" value="EGF"/>
    <property type="match status" value="7"/>
</dbReference>
<keyword evidence="10 14" id="KW-1015">Disulfide bond</keyword>
<dbReference type="FunFam" id="2.10.25.10:FF:000313">
    <property type="entry name" value="Usherin"/>
    <property type="match status" value="1"/>
</dbReference>
<feature type="disulfide bond" evidence="14">
    <location>
        <begin position="703"/>
        <end position="715"/>
    </location>
</feature>
<keyword evidence="12" id="KW-0966">Cell projection</keyword>
<dbReference type="GO" id="GO:0042995">
    <property type="term" value="C:cell projection"/>
    <property type="evidence" value="ECO:0007669"/>
    <property type="project" value="UniProtKB-SubCell"/>
</dbReference>
<feature type="domain" description="Fibronectin type-III" evidence="20">
    <location>
        <begin position="2870"/>
        <end position="2960"/>
    </location>
</feature>
<feature type="disulfide bond" evidence="14">
    <location>
        <begin position="826"/>
        <end position="835"/>
    </location>
</feature>
<evidence type="ECO:0000256" key="11">
    <source>
        <dbReference type="ARBA" id="ARBA00023180"/>
    </source>
</evidence>
<evidence type="ECO:0000256" key="10">
    <source>
        <dbReference type="ARBA" id="ARBA00023157"/>
    </source>
</evidence>
<dbReference type="SMART" id="SM00060">
    <property type="entry name" value="FN3"/>
    <property type="match status" value="32"/>
</dbReference>
<dbReference type="FunFam" id="2.10.25.10:FF:000011">
    <property type="entry name" value="Cadherin EGF LAG seven-pass G-type receptor"/>
    <property type="match status" value="1"/>
</dbReference>
<feature type="domain" description="Laminin EGF-like" evidence="19">
    <location>
        <begin position="949"/>
        <end position="999"/>
    </location>
</feature>
<feature type="domain" description="Fibronectin type-III" evidence="20">
    <location>
        <begin position="4666"/>
        <end position="4772"/>
    </location>
</feature>
<dbReference type="InterPro" id="IPR000742">
    <property type="entry name" value="EGF"/>
</dbReference>
<keyword evidence="3" id="KW-0964">Secreted</keyword>
<dbReference type="FunFam" id="2.60.40.10:FF:001211">
    <property type="entry name" value="Usherin"/>
    <property type="match status" value="1"/>
</dbReference>
<feature type="domain" description="Fibronectin type-III" evidence="20">
    <location>
        <begin position="4107"/>
        <end position="4196"/>
    </location>
</feature>
<dbReference type="Gene3D" id="2.60.120.260">
    <property type="entry name" value="Galactose-binding domain-like"/>
    <property type="match status" value="1"/>
</dbReference>
<proteinExistence type="predicted"/>
<dbReference type="FunFam" id="2.60.40.10:FF:001379">
    <property type="entry name" value="Usherin"/>
    <property type="match status" value="1"/>
</dbReference>
<dbReference type="GO" id="GO:0007155">
    <property type="term" value="P:cell adhesion"/>
    <property type="evidence" value="ECO:0007669"/>
    <property type="project" value="UniProtKB-KW"/>
</dbReference>
<dbReference type="InterPro" id="IPR001791">
    <property type="entry name" value="Laminin_G"/>
</dbReference>
<dbReference type="FunFam" id="2.60.40.10:FF:001030">
    <property type="entry name" value="Usherin"/>
    <property type="match status" value="1"/>
</dbReference>
<feature type="domain" description="Laminin EGF-like" evidence="19">
    <location>
        <begin position="752"/>
        <end position="803"/>
    </location>
</feature>
<feature type="domain" description="Fibronectin type-III" evidence="20">
    <location>
        <begin position="4472"/>
        <end position="4571"/>
    </location>
</feature>
<dbReference type="InterPro" id="IPR002049">
    <property type="entry name" value="LE_dom"/>
</dbReference>
<dbReference type="InterPro" id="IPR008211">
    <property type="entry name" value="Laminin_N"/>
</dbReference>
<dbReference type="Pfam" id="PF02210">
    <property type="entry name" value="Laminin_G_2"/>
    <property type="match status" value="2"/>
</dbReference>
<dbReference type="PROSITE" id="PS50853">
    <property type="entry name" value="FN3"/>
    <property type="match status" value="29"/>
</dbReference>
<evidence type="ECO:0000256" key="8">
    <source>
        <dbReference type="ARBA" id="ARBA00022889"/>
    </source>
</evidence>
<dbReference type="GO" id="GO:0005604">
    <property type="term" value="C:basement membrane"/>
    <property type="evidence" value="ECO:0007669"/>
    <property type="project" value="UniProtKB-SubCell"/>
</dbReference>
<feature type="domain" description="Laminin EGF-like" evidence="19">
    <location>
        <begin position="804"/>
        <end position="848"/>
    </location>
</feature>
<dbReference type="PANTHER" id="PTHR46957">
    <property type="entry name" value="CYTOKINE RECEPTOR"/>
    <property type="match status" value="1"/>
</dbReference>
<reference evidence="22" key="4">
    <citation type="submission" date="2025-09" db="UniProtKB">
        <authorList>
            <consortium name="Ensembl"/>
        </authorList>
    </citation>
    <scope>IDENTIFICATION</scope>
</reference>
<feature type="region of interest" description="Disordered" evidence="15">
    <location>
        <begin position="3984"/>
        <end position="4005"/>
    </location>
</feature>
<dbReference type="PROSITE" id="PS50027">
    <property type="entry name" value="EGF_LAM_2"/>
    <property type="match status" value="6"/>
</dbReference>
<dbReference type="PROSITE" id="PS01248">
    <property type="entry name" value="EGF_LAM_1"/>
    <property type="match status" value="2"/>
</dbReference>
<dbReference type="PRINTS" id="PR00011">
    <property type="entry name" value="EGFLAMININ"/>
</dbReference>
<feature type="disulfide bond" evidence="14">
    <location>
        <begin position="970"/>
        <end position="979"/>
    </location>
</feature>
<feature type="domain" description="Fibronectin type-III" evidence="20">
    <location>
        <begin position="3708"/>
        <end position="3808"/>
    </location>
</feature>
<evidence type="ECO:0000256" key="7">
    <source>
        <dbReference type="ARBA" id="ARBA00022869"/>
    </source>
</evidence>
<dbReference type="PROSITE" id="PS51117">
    <property type="entry name" value="LAMININ_NTER"/>
    <property type="match status" value="1"/>
</dbReference>
<dbReference type="Gene3D" id="2.60.120.200">
    <property type="match status" value="2"/>
</dbReference>
<keyword evidence="16" id="KW-0812">Transmembrane</keyword>
<dbReference type="PROSITE" id="PS50025">
    <property type="entry name" value="LAM_G_DOMAIN"/>
    <property type="match status" value="2"/>
</dbReference>
<feature type="domain" description="Fibronectin type-III" evidence="20">
    <location>
        <begin position="4572"/>
        <end position="4665"/>
    </location>
</feature>
<feature type="domain" description="Laminin EGF-like" evidence="19">
    <location>
        <begin position="610"/>
        <end position="662"/>
    </location>
</feature>
<dbReference type="InterPro" id="IPR036116">
    <property type="entry name" value="FN3_sf"/>
</dbReference>
<dbReference type="STRING" id="8010.ENSELUP00000000536"/>
<dbReference type="SMART" id="SM00282">
    <property type="entry name" value="LamG"/>
    <property type="match status" value="2"/>
</dbReference>
<evidence type="ECO:0000256" key="6">
    <source>
        <dbReference type="ARBA" id="ARBA00022737"/>
    </source>
</evidence>
<feature type="domain" description="Laminin N-terminal" evidence="21">
    <location>
        <begin position="240"/>
        <end position="486"/>
    </location>
</feature>
<feature type="domain" description="Laminin EGF-like" evidence="19">
    <location>
        <begin position="898"/>
        <end position="948"/>
    </location>
</feature>
<dbReference type="InterPro" id="IPR050713">
    <property type="entry name" value="RTP_Phos/Ushers"/>
</dbReference>
<evidence type="ECO:0000256" key="2">
    <source>
        <dbReference type="ARBA" id="ARBA00004316"/>
    </source>
</evidence>
<name>A0A3P8X810_ESOLU</name>
<feature type="disulfide bond" evidence="14">
    <location>
        <begin position="724"/>
        <end position="733"/>
    </location>
</feature>
<evidence type="ECO:0000313" key="23">
    <source>
        <dbReference type="Proteomes" id="UP000265140"/>
    </source>
</evidence>
<feature type="disulfide bond" evidence="14">
    <location>
        <begin position="633"/>
        <end position="642"/>
    </location>
</feature>
<accession>A0A3P8X810</accession>
<dbReference type="FunFam" id="2.60.40.10:FF:000819">
    <property type="entry name" value="Usherin"/>
    <property type="match status" value="1"/>
</dbReference>
<evidence type="ECO:0000256" key="3">
    <source>
        <dbReference type="ARBA" id="ARBA00022525"/>
    </source>
</evidence>
<evidence type="ECO:0000256" key="9">
    <source>
        <dbReference type="ARBA" id="ARBA00023054"/>
    </source>
</evidence>
<keyword evidence="11" id="KW-0325">Glycoprotein</keyword>
<feature type="domain" description="Fibronectin type-III" evidence="20">
    <location>
        <begin position="4367"/>
        <end position="4467"/>
    </location>
</feature>
<feature type="chain" id="PRO_5044205949" description="Usher syndrome 2A (autosomal recessive, mild)" evidence="17">
    <location>
        <begin position="37"/>
        <end position="5022"/>
    </location>
</feature>
<feature type="domain" description="Fibronectin type-III" evidence="20">
    <location>
        <begin position="2144"/>
        <end position="2232"/>
    </location>
</feature>
<evidence type="ECO:0000259" key="18">
    <source>
        <dbReference type="PROSITE" id="PS50025"/>
    </source>
</evidence>
<sequence length="5022" mass="545560">HQTKHNSLGQGLELRIPSLLWLHILVLCLTFDPTTSQGHFPRLENIGAHKPITLAPARSTCGYPERTTFCLSSTSQEELHNCQQAFCNQECPYRSSTPPYAPLLLPTHWGTCVTQDGLDSSPWSERVGERDGSSRSVIFRVTQGGCVASPPSQSLGHQSSFTLAVWIKPEAPGDMMVLEKSSEERLVFLLTVSESVVTLRYGQSGGQVVSMTFSTKGRLTMDRWTHLALQVTLLLSILLTPEPVCPPSREVEEVYSGLLPPLHVQSECRCPPSHPRVHPLVERYCIPNAVEDTTNNRVLRLNLDAHPVSYMNDQDLGTSWVSSVLTGEEDQGLTITIDLVSGQYQVFYVILQLVSPQPESLRIQRTKGNSSSNIETEWLDWQYMARNCSLFGLLNNGPLLRPDSVNCLQFPTDVPYSQGNITFSILTPEPNLRPGYNDFYNTPVLQEMTQATQVRIHLSGQYHTQEAGVPHRHRYYGVSEITISGRCECHGHADDCDTSGAPYRCSCLPESHTEGYNCQRCAPLYNDKPFRSGDQVQAYSCQPCECHGHALSCHYDINADTHPTEHYRGGGGVCDNCSHNTTGRSCESCVSQFYRELSVDPESEDVCRPCDCHTPGTINGSLECDPVGGRCKCKRRVSGRRCDACQVGWYGLQPWSPEGCLPCDCSQSGQCHCKTHVIGRTCDRCDYGYKLLNSSHPDGCVGCDCDPVGSLSTFCDPVGGQCECRAGVSGQRCDSCARGLYGLHQGASCTPCLCSPDGTVPGTVCDPETGQCVCKENTEGRRCDVCRRGYHSLDRRNSLGCLPCVCDSRGTLDGGVCDPVTASCPCRDGVEGAQCTHCSLHYYNGCVPCVCDPTGTVDGTVCDPATGQCVCVPTRYGRDCGQCRPGETGSDERACVECECHPTGSSGPLCDGHTGQCVCVDLSVAGRKCDQCPEFHYGFNPGLGRCLPCGCDLVGGVSRSCHPETGRCQCKALVTGEKCDRCVPGASHLDPDNSLGCSRAPSQQPGPEGLVLNSTSIRLTWDPPDAPNTNALNYTLLRDGREIHTSHTHYPFSKWPVTYVDGGLSPYVDYSYRLVTSNVNGQTASAPVSYRTLAAIPDPDHIHLTLVGRPGPTTASLKWTRPQNTTGPLERFVLVSVEAGTGTERVHYTGLDTQAEATGLSPYTRYNLTLQACSNGGCTSTPPFPLLTASTSPQGQPPPMVNATGPHQLHVAWDPPVRPNGVIIRYELFIRGPMESQNATSPPPERRVFASAGWLDPRLTSGLANESALPPPLGDAVVTDLQAFSTYQLRVLTINMAGSVTSVWTTARTQEGAPVSMAPPEVTAVSSSSLNITWRSARSQEARGEVTEYRVNMITEQSSNPYEPPVIEQVTKHTHTDMHKQVFLAEGLEAYSRYSFTVTLCTRLGCVTSPPASVERTDVSLSDPGEPVVMGTRFPGNSYYRFPNDTLPVNSDFTGLRLSFRTRVPNGLLLCALSPGNQEEYLALQIRNGRPYFLFDPQGWAVAVGVEGDDGRSYSDGQWHSVMATRKQAVGTIIASGSGGSTIIGENTGVFIGGLPEDFTLLRQDSVKQGFSGCLRNVQVKMSDNPSEVWQPLDWSRAIERVGAYESWEGCPAHTEEGAHFLGQGYLELSPEVFSGGQDFDISFEFRTDQLNTLLLFSYNTHSSDYILAELEGGMLSLFLSWNGHMTELSMWAGLSYCDGGWNQLSLVKQGSVISASIGDWSEQLRGLAEGEFQLDSPLYLGGVPLRINHEALISHSHMHGLGGCVRGVNIRRDPVTIPTGVLGVTAVSLSAALRRSVRVNMDGCPATDSVYRCRGNDSVLVYTGGETQSRDPGGQPFTEYLYRVVASGVGGWSAGPWERVRFRETVPEMVAPPFSIQSGSGFSVQVSWVPPLQVRGVIDRYELRAYNLDHPEFSPVAASHPSTGNLTGLLEGLIPFTRYVVTVTACTLAGCTESHHDNVPEEVYPPRAVSTPSSLDVSWSPPARPNGLITDYLLFHNGQQVYRGANTHFNISGLEVYSPHVLVLSVCTEVGCSNSSQVTVLTSQQPPGDMDPPNLTILDSRTVHIQWSRPRQVNGVLQYYCLYLSLEGAEPECVYNTSELFEDHTVRNLTPGTTYGFMACTIGGCSASVYIEAHTEEGTPEDVPAPCVTALSPHALNITWTPPDTPNGVISSYGVWMNGVLVQNSSSMWYWVDHLSAWSLHSFRIQACTAQGCALGPLVRTTHTRGQTCTVTHSNTLSHANVAGNWVSVGGLQPYTNYSLRIRACNTMGCVDSHPVSVAMAPTAPDGVIPPWGSDATASSLKVFWLPPGRANGPGPLYYSLVMRAAPGAPVQLLDNVADTFSHTVDGLSPYTGYLFRVLVSHAYGETASNWTSLHTAEDSPGLLDPPVVSALQPRNVSVSWAPPAQPNGVITHYALRLGCHDDSGSVATVPGNTTSYTLLDLQPFSLYCLQMEACTQAGCTVSGESRAFRTPSAAPDGVPAPRLYSDTPTSVLLSWGAPERSNGEWRVERRLSGTEEVSTVASLPPAPPPLSFLDHSSALSPWTSYEYRLVARTQAGANASAWANITTRPSRPAGLAPPGVDVLGPDSLQVTWSPPIIANGQINRYEIRLPDPRVSHDDLSNLSLTVTDLVPYTDYEVTVLACSSGGAHIGGCTESLPTTVTTLPTAPQDLAPLAVVAVSESFLAVSWQPPKRPNGPNIRYELLRRKSRQPLAVQPPADLHRWFNVYAGDKLFHQDKGLSRFTWYQYQLRVSNDVGYSTGELATGVTLAGVPLRPPTLTAQTINHTSINISWTQPSLQDLQGEAEMYILSIQSSRLRRTLTFPDAVLSAMIGDLRPNTRYTISLQVSNGAHNASSAEVYCTTEDGEPEGVFPPEVVPVNSSAVRVLWSPPVEANGAVTRYSIYLDQTLHGSTGNASGSYVLKGLLPFTVYEIQVEVCTVYVCVKSDATQVTTVEDVPADIAPPHTQVVSPRSVRVEWSSPGRPSGIMLGYEVWRRALRPCEGALGVTQEGEGSEVKCSYIQCSASQGVCGMSCYQPQRQVCCDGVVHSTKPLHLCCEGRYLPMPNSSYTVCCGGKLLPPLPGHQCCGGFYKLIRPRRPLFPPGEVCCPGLGRVSVGAGDTCCGNEPYSPSGGQLCCGGGLHDGYRSQCCGGAVIEDTLVCCGDAERGTPYTPVSGLSCCGEDYVNTSTSLCCVGHDRSPRMHSAGNGTVRLQCCGSEVINQEEKCCNGLGYDPARHVCADRVSPGLVMEVRITKRSEIIRLVLCPVSAAATSYCGSCTFNTTLHICTWLHSTHTPGTTHTGHIYTPDSNLEPHTTYEYRVVAWNGYGRGSSNVTMVRTSEDTPWGLAPPRWSRLGDRDDVVQLHWQAPTKPNGHISHYVVLRDGQERYRGGERSFTDVGGILPFQEYQYQVRACSTAGCTDSSQVLVVTAQGVPEEVGSPVVTALGPTSLALSWDPPSKANGIIRQYHINMTGPGRIHAHTPLDGPLKYIATGLQPYSDYSFVLVACTAVGCGVSQTSTGRTLEDTPAGVWHSPRHVVVNCTAVELYWDQPLHPNGLVVRYRLLRDGVTVFTGDSEHTNFTDTQLQPNTRCVYMLEASTGGGSGLSDRHIVQTPVSSPLGIPPPYNITVSSPHSLSVYWTTPGNLPLSYYVLLNPGSARPVTHAVGQDLYSSVSGLEPYTQYHVRVQACQPGCGVGEGLFVRTFEAPPEDLISPTVTAVRAQVVQVLWTPPCKPNGLITSYFIHRRPMGTQEDLLVFIWSNGPLEFIDVSDALRPFSQYQYKVHAHNSKGSTHSEWASVVTMEAGPEEMAPPLVTPTGAYSVQVKWTQPRQPNGRISQYRLAYRKHLTDPTLHPSTVMALTVPGGTRQASVYGLEPFSVYSLRVEAANGAGRVSSPWVRVRTLEAWPAGLSNFTVEHREQGRALLLTWDPPHTPNGVITGYNIYSEGNLEFSGLSRQFLFRRLEPFSLYSLILEACTSAGCSRTPPQSVTTAAAPPSHQTAPVPRAVGPHSIELTWTPPTQPNGPIEEYFLLGRNLDEGRERSSEEEPTSAKVCLFTAPSLSHTVTGLRPWTQYQFSIRVQNPAGHADSPWVTVKTKQAPPRGLKPPSVIHIDGEPCKLLVSWSPPQESNGVLLSYRIQRDNVSFPFSFDPSVFNYTDEDLSAFTPYRYSVTACTTEGCVTSPETHVKTMETPPTAVDSPSTTHITAHSINASWTVPLIQNGEVTQYVLKANGEEVYHGRDLSVVMSGLRPHTFYQLVLLACTNGGCTPSPPTLAQTLEAPPHGLNSPSLKVTGPESLEVTWRAPEQPNGVVTGYELRRDGQVIYVGTQTHYHDFALLPSVEYSYSVTANNSRGAVTSAVAKARTHPSAPSGVGPPTLQPLIVLWEPPARPNGVIIRYTVHQRDPAVTSTRSFLFESGHSAFSDRSTTLQELRPYHRYEVRVEACTELGCASSDWASVLTLESPPTGQNAPLLELHRDTRGLQTVFMLSWSPPAQPNGRILHYEVYRRLGQNTEVHGGAPVLVCRNASTSCRNAGLLPYTDYQYQVWAVNSAGRSGSPWANGRTGPAPPEGVGPPTFLRILAMSAVVNIPPPTRPNGVVSLYRVFSQDPDATQTLLSEGTSRQQTLHGLTPYTQYRVGVEACTCHQCCSQGPLRDLRTLPSSPAQQLPPRLLALTSRSAQLEWDEPLAPNGVIESCELHIRSSCPQPPQPLPSPCVVGQTETLFFGRGRNYNVTGLQPYSNYQLRAACYNNMGSTASNWTTVTTLTEAPQYISPFVVYSNLTMVWLDWSSCFSLNGPLRDFTLTDHDQRVYTGFHSYLHIPRTSEKTLSLQVTCTTDIGSASTPVIRYRPATGIGPAGPSTGDKHGVGSQGPPVHSELWFILLLALLGLLLLAGLLGLVLRRALRKEPFIRERPPLAPLQKRSGAGGESYMGLTDSKIVGGGSRFSPMSVLRVPGQSQLSHAYSQNSLHRSVSQLIDYDRKTPTEAGGDSGLYVEDDEFVEAIKAFSSVRKEHTLFTDTHL</sequence>
<keyword evidence="7" id="KW-0084">Basement membrane</keyword>
<feature type="domain" description="Fibronectin type-III" evidence="20">
    <location>
        <begin position="2384"/>
        <end position="2475"/>
    </location>
</feature>
<feature type="disulfide bond" evidence="14">
    <location>
        <begin position="898"/>
        <end position="910"/>
    </location>
</feature>
<feature type="domain" description="Laminin G" evidence="18">
    <location>
        <begin position="1616"/>
        <end position="1805"/>
    </location>
</feature>
<dbReference type="SMART" id="SM00136">
    <property type="entry name" value="LamNT"/>
    <property type="match status" value="1"/>
</dbReference>
<evidence type="ECO:0000259" key="19">
    <source>
        <dbReference type="PROSITE" id="PS50027"/>
    </source>
</evidence>
<evidence type="ECO:0000313" key="22">
    <source>
        <dbReference type="Ensembl" id="ENSELUP00000000536.3"/>
    </source>
</evidence>
<comment type="subcellular location">
    <subcellularLocation>
        <location evidence="2">Cell projection</location>
    </subcellularLocation>
    <subcellularLocation>
        <location evidence="1">Secreted</location>
        <location evidence="1">Extracellular space</location>
        <location evidence="1">Extracellular matrix</location>
        <location evidence="1">Basement membrane</location>
    </subcellularLocation>
</comment>
<feature type="disulfide bond" evidence="14">
    <location>
        <begin position="951"/>
        <end position="968"/>
    </location>
</feature>
<dbReference type="FunFam" id="2.10.25.10:FF:000090">
    <property type="entry name" value="laminin subunit alpha"/>
    <property type="match status" value="1"/>
</dbReference>
<comment type="caution">
    <text evidence="14">Lacks conserved residue(s) required for the propagation of feature annotation.</text>
</comment>
<evidence type="ECO:0000256" key="14">
    <source>
        <dbReference type="PROSITE-ProRule" id="PRU00460"/>
    </source>
</evidence>
<dbReference type="InterPro" id="IPR003961">
    <property type="entry name" value="FN3_dom"/>
</dbReference>
<feature type="domain" description="Laminin G" evidence="18">
    <location>
        <begin position="1429"/>
        <end position="1611"/>
    </location>
</feature>
<feature type="domain" description="Fibronectin type-III" evidence="20">
    <location>
        <begin position="1098"/>
        <end position="1194"/>
    </location>
</feature>
<dbReference type="FunFam" id="2.10.25.10:FF:000275">
    <property type="entry name" value="usherin"/>
    <property type="match status" value="1"/>
</dbReference>
<feature type="domain" description="Fibronectin type-III" evidence="20">
    <location>
        <begin position="2773"/>
        <end position="2866"/>
    </location>
</feature>
<evidence type="ECO:0000256" key="4">
    <source>
        <dbReference type="ARBA" id="ARBA00022530"/>
    </source>
</evidence>
<dbReference type="FunFam" id="2.60.40.10:FF:001716">
    <property type="entry name" value="Usherin"/>
    <property type="match status" value="1"/>
</dbReference>
<dbReference type="Pfam" id="PF00041">
    <property type="entry name" value="fn3"/>
    <property type="match status" value="16"/>
</dbReference>
<dbReference type="SUPFAM" id="SSF57196">
    <property type="entry name" value="EGF/Laminin"/>
    <property type="match status" value="6"/>
</dbReference>
<dbReference type="Pfam" id="PF00055">
    <property type="entry name" value="Laminin_N"/>
    <property type="match status" value="1"/>
</dbReference>
<feature type="signal peptide" evidence="17">
    <location>
        <begin position="1"/>
        <end position="36"/>
    </location>
</feature>
<feature type="domain" description="Fibronectin type-III" evidence="20">
    <location>
        <begin position="4197"/>
        <end position="4284"/>
    </location>
</feature>
<dbReference type="Pfam" id="PF00053">
    <property type="entry name" value="EGF_laminin"/>
    <property type="match status" value="10"/>
</dbReference>
<feature type="transmembrane region" description="Helical" evidence="16">
    <location>
        <begin position="4879"/>
        <end position="4901"/>
    </location>
</feature>
<feature type="domain" description="Fibronectin type-III" evidence="20">
    <location>
        <begin position="1001"/>
        <end position="1095"/>
    </location>
</feature>
<protein>
    <recommendedName>
        <fullName evidence="24">Usher syndrome 2A (autosomal recessive, mild)</fullName>
    </recommendedName>
</protein>
<evidence type="ECO:0000256" key="5">
    <source>
        <dbReference type="ARBA" id="ARBA00022729"/>
    </source>
</evidence>
<evidence type="ECO:0000259" key="21">
    <source>
        <dbReference type="PROSITE" id="PS51117"/>
    </source>
</evidence>
<feature type="domain" description="Fibronectin type-III" evidence="20">
    <location>
        <begin position="2288"/>
        <end position="2380"/>
    </location>
</feature>
<dbReference type="FunFam" id="2.60.40.10:FF:001176">
    <property type="entry name" value="Usherin"/>
    <property type="match status" value="2"/>
</dbReference>
<feature type="domain" description="Fibronectin type-III" evidence="20">
    <location>
        <begin position="1197"/>
        <end position="1312"/>
    </location>
</feature>
<feature type="domain" description="Fibronectin type-III" evidence="20">
    <location>
        <begin position="3346"/>
        <end position="3434"/>
    </location>
</feature>
<dbReference type="Bgee" id="ENSELUG00000002127">
    <property type="expression patterns" value="Expressed in heart and 3 other cell types or tissues"/>
</dbReference>
<dbReference type="Proteomes" id="UP000265140">
    <property type="component" value="Chromosome 15"/>
</dbReference>
<feature type="disulfide bond" evidence="14">
    <location>
        <begin position="932"/>
        <end position="946"/>
    </location>
</feature>
<evidence type="ECO:0000256" key="1">
    <source>
        <dbReference type="ARBA" id="ARBA00004302"/>
    </source>
</evidence>
<feature type="disulfide bond" evidence="14">
    <location>
        <begin position="949"/>
        <end position="961"/>
    </location>
</feature>
<dbReference type="FunFam" id="2.60.40.10:FF:001100">
    <property type="entry name" value="Usherin"/>
    <property type="match status" value="1"/>
</dbReference>
<feature type="domain" description="Fibronectin type-III" evidence="20">
    <location>
        <begin position="4285"/>
        <end position="4366"/>
    </location>
</feature>
<feature type="domain" description="Fibronectin type-III" evidence="20">
    <location>
        <begin position="2047"/>
        <end position="2143"/>
    </location>
</feature>
<dbReference type="PANTHER" id="PTHR46957:SF7">
    <property type="entry name" value="USHERIN"/>
    <property type="match status" value="1"/>
</dbReference>
<feature type="domain" description="Fibronectin type-III" evidence="20">
    <location>
        <begin position="1870"/>
        <end position="1967"/>
    </location>
</feature>
<dbReference type="Ensembl" id="ENSELUT00000018890.3">
    <property type="protein sequence ID" value="ENSELUP00000000536.3"/>
    <property type="gene ID" value="ENSELUG00000002127.3"/>
</dbReference>
<dbReference type="CDD" id="cd00063">
    <property type="entry name" value="FN3"/>
    <property type="match status" value="30"/>
</dbReference>
<dbReference type="InterPro" id="IPR013783">
    <property type="entry name" value="Ig-like_fold"/>
</dbReference>
<evidence type="ECO:0000259" key="20">
    <source>
        <dbReference type="PROSITE" id="PS50853"/>
    </source>
</evidence>
<feature type="domain" description="Fibronectin type-III" evidence="20">
    <location>
        <begin position="2668"/>
        <end position="2772"/>
    </location>
</feature>
<dbReference type="CDD" id="cd00055">
    <property type="entry name" value="EGF_Lam"/>
    <property type="match status" value="10"/>
</dbReference>
<feature type="domain" description="Fibronectin type-III" evidence="20">
    <location>
        <begin position="2576"/>
        <end position="2667"/>
    </location>
</feature>
<feature type="domain" description="Fibronectin type-III" evidence="20">
    <location>
        <begin position="3910"/>
        <end position="3995"/>
    </location>
</feature>
<dbReference type="SUPFAM" id="SSF49265">
    <property type="entry name" value="Fibronectin type III"/>
    <property type="match status" value="19"/>
</dbReference>
<keyword evidence="23" id="KW-1185">Reference proteome</keyword>
<keyword evidence="16" id="KW-0472">Membrane</keyword>
<keyword evidence="4" id="KW-0272">Extracellular matrix</keyword>
<keyword evidence="5 17" id="KW-0732">Signal</keyword>
<dbReference type="FunFam" id="2.60.40.10:FF:001168">
    <property type="entry name" value="Usherin"/>
    <property type="match status" value="1"/>
</dbReference>
<feature type="disulfide bond" evidence="14">
    <location>
        <begin position="705"/>
        <end position="722"/>
    </location>
</feature>
<dbReference type="SUPFAM" id="SSF49899">
    <property type="entry name" value="Concanavalin A-like lectins/glucanases"/>
    <property type="match status" value="3"/>
</dbReference>
<keyword evidence="16" id="KW-1133">Transmembrane helix</keyword>